<name>A0A4Z2EZY9_9TELE</name>
<accession>A0A4Z2EZY9</accession>
<dbReference type="Proteomes" id="UP000314294">
    <property type="component" value="Unassembled WGS sequence"/>
</dbReference>
<feature type="compositionally biased region" description="Basic and acidic residues" evidence="1">
    <location>
        <begin position="45"/>
        <end position="62"/>
    </location>
</feature>
<evidence type="ECO:0000256" key="1">
    <source>
        <dbReference type="SAM" id="MobiDB-lite"/>
    </source>
</evidence>
<dbReference type="AlphaFoldDB" id="A0A4Z2EZY9"/>
<comment type="caution">
    <text evidence="2">The sequence shown here is derived from an EMBL/GenBank/DDBJ whole genome shotgun (WGS) entry which is preliminary data.</text>
</comment>
<keyword evidence="3" id="KW-1185">Reference proteome</keyword>
<reference evidence="2 3" key="1">
    <citation type="submission" date="2019-03" db="EMBL/GenBank/DDBJ databases">
        <title>First draft genome of Liparis tanakae, snailfish: a comprehensive survey of snailfish specific genes.</title>
        <authorList>
            <person name="Kim W."/>
            <person name="Song I."/>
            <person name="Jeong J.-H."/>
            <person name="Kim D."/>
            <person name="Kim S."/>
            <person name="Ryu S."/>
            <person name="Song J.Y."/>
            <person name="Lee S.K."/>
        </authorList>
    </citation>
    <scope>NUCLEOTIDE SEQUENCE [LARGE SCALE GENOMIC DNA]</scope>
    <source>
        <tissue evidence="2">Muscle</tissue>
    </source>
</reference>
<evidence type="ECO:0000313" key="3">
    <source>
        <dbReference type="Proteomes" id="UP000314294"/>
    </source>
</evidence>
<organism evidence="2 3">
    <name type="scientific">Liparis tanakae</name>
    <name type="common">Tanaka's snailfish</name>
    <dbReference type="NCBI Taxonomy" id="230148"/>
    <lineage>
        <taxon>Eukaryota</taxon>
        <taxon>Metazoa</taxon>
        <taxon>Chordata</taxon>
        <taxon>Craniata</taxon>
        <taxon>Vertebrata</taxon>
        <taxon>Euteleostomi</taxon>
        <taxon>Actinopterygii</taxon>
        <taxon>Neopterygii</taxon>
        <taxon>Teleostei</taxon>
        <taxon>Neoteleostei</taxon>
        <taxon>Acanthomorphata</taxon>
        <taxon>Eupercaria</taxon>
        <taxon>Perciformes</taxon>
        <taxon>Cottioidei</taxon>
        <taxon>Cottales</taxon>
        <taxon>Liparidae</taxon>
        <taxon>Liparis</taxon>
    </lineage>
</organism>
<proteinExistence type="predicted"/>
<protein>
    <submittedName>
        <fullName evidence="2">Uncharacterized protein</fullName>
    </submittedName>
</protein>
<sequence>MWCTVYTSLSPMNTRMALSVKPDFFPVVRTTMGGRRLQGRSARSRLGEESRDDGLEDSERGDTGPGCRPPDTSSGTTGCEVRRAKRGMASRLWVLLITRGLVLLSEGEELEDARGRRLPTNRTEEVTGRRNPATTSTHLARCAAGLREEPAPPASARSSFSSLWLRSEEKLRLEGVARCSVLLYT</sequence>
<evidence type="ECO:0000313" key="2">
    <source>
        <dbReference type="EMBL" id="TNN34429.1"/>
    </source>
</evidence>
<dbReference type="EMBL" id="SRLO01001964">
    <property type="protein sequence ID" value="TNN34429.1"/>
    <property type="molecule type" value="Genomic_DNA"/>
</dbReference>
<gene>
    <name evidence="2" type="ORF">EYF80_055410</name>
</gene>
<feature type="region of interest" description="Disordered" evidence="1">
    <location>
        <begin position="35"/>
        <end position="81"/>
    </location>
</feature>